<comment type="caution">
    <text evidence="1">The sequence shown here is derived from an EMBL/GenBank/DDBJ whole genome shotgun (WGS) entry which is preliminary data.</text>
</comment>
<dbReference type="EMBL" id="JAAIUW010000008">
    <property type="protein sequence ID" value="KAF7822043.1"/>
    <property type="molecule type" value="Genomic_DNA"/>
</dbReference>
<gene>
    <name evidence="1" type="ORF">G2W53_027498</name>
</gene>
<dbReference type="AlphaFoldDB" id="A0A834TH11"/>
<accession>A0A834TH11</accession>
<protein>
    <submittedName>
        <fullName evidence="1">Uncharacterized protein</fullName>
    </submittedName>
</protein>
<sequence length="29" mass="3451">MADDRYYDGRGEVGRRRVPSYVVMPYQTL</sequence>
<reference evidence="1" key="1">
    <citation type="submission" date="2020-09" db="EMBL/GenBank/DDBJ databases">
        <title>Genome-Enabled Discovery of Anthraquinone Biosynthesis in Senna tora.</title>
        <authorList>
            <person name="Kang S.-H."/>
            <person name="Pandey R.P."/>
            <person name="Lee C.-M."/>
            <person name="Sim J.-S."/>
            <person name="Jeong J.-T."/>
            <person name="Choi B.-S."/>
            <person name="Jung M."/>
            <person name="Ginzburg D."/>
            <person name="Zhao K."/>
            <person name="Won S.Y."/>
            <person name="Oh T.-J."/>
            <person name="Yu Y."/>
            <person name="Kim N.-H."/>
            <person name="Lee O.R."/>
            <person name="Lee T.-H."/>
            <person name="Bashyal P."/>
            <person name="Kim T.-S."/>
            <person name="Lee W.-H."/>
            <person name="Kawkins C."/>
            <person name="Kim C.-K."/>
            <person name="Kim J.S."/>
            <person name="Ahn B.O."/>
            <person name="Rhee S.Y."/>
            <person name="Sohng J.K."/>
        </authorList>
    </citation>
    <scope>NUCLEOTIDE SEQUENCE</scope>
    <source>
        <tissue evidence="1">Leaf</tissue>
    </source>
</reference>
<evidence type="ECO:0000313" key="1">
    <source>
        <dbReference type="EMBL" id="KAF7822043.1"/>
    </source>
</evidence>
<keyword evidence="2" id="KW-1185">Reference proteome</keyword>
<proteinExistence type="predicted"/>
<name>A0A834TH11_9FABA</name>
<dbReference type="Proteomes" id="UP000634136">
    <property type="component" value="Unassembled WGS sequence"/>
</dbReference>
<evidence type="ECO:0000313" key="2">
    <source>
        <dbReference type="Proteomes" id="UP000634136"/>
    </source>
</evidence>
<organism evidence="1 2">
    <name type="scientific">Senna tora</name>
    <dbReference type="NCBI Taxonomy" id="362788"/>
    <lineage>
        <taxon>Eukaryota</taxon>
        <taxon>Viridiplantae</taxon>
        <taxon>Streptophyta</taxon>
        <taxon>Embryophyta</taxon>
        <taxon>Tracheophyta</taxon>
        <taxon>Spermatophyta</taxon>
        <taxon>Magnoliopsida</taxon>
        <taxon>eudicotyledons</taxon>
        <taxon>Gunneridae</taxon>
        <taxon>Pentapetalae</taxon>
        <taxon>rosids</taxon>
        <taxon>fabids</taxon>
        <taxon>Fabales</taxon>
        <taxon>Fabaceae</taxon>
        <taxon>Caesalpinioideae</taxon>
        <taxon>Cassia clade</taxon>
        <taxon>Senna</taxon>
    </lineage>
</organism>